<dbReference type="Pfam" id="PF07690">
    <property type="entry name" value="MFS_1"/>
    <property type="match status" value="1"/>
</dbReference>
<dbReference type="InterPro" id="IPR036259">
    <property type="entry name" value="MFS_trans_sf"/>
</dbReference>
<proteinExistence type="predicted"/>
<keyword evidence="4 6" id="KW-1133">Transmembrane helix</keyword>
<feature type="transmembrane region" description="Helical" evidence="6">
    <location>
        <begin position="346"/>
        <end position="368"/>
    </location>
</feature>
<accession>Q978I2</accession>
<keyword evidence="9" id="KW-1185">Reference proteome</keyword>
<evidence type="ECO:0000256" key="2">
    <source>
        <dbReference type="ARBA" id="ARBA00022475"/>
    </source>
</evidence>
<dbReference type="HOGENOM" id="CLU_751470_0_0_2"/>
<evidence type="ECO:0000256" key="4">
    <source>
        <dbReference type="ARBA" id="ARBA00022989"/>
    </source>
</evidence>
<feature type="transmembrane region" description="Helical" evidence="6">
    <location>
        <begin position="148"/>
        <end position="169"/>
    </location>
</feature>
<dbReference type="CDD" id="cd06173">
    <property type="entry name" value="MFS_MefA_like"/>
    <property type="match status" value="1"/>
</dbReference>
<evidence type="ECO:0000256" key="3">
    <source>
        <dbReference type="ARBA" id="ARBA00022692"/>
    </source>
</evidence>
<evidence type="ECO:0000256" key="5">
    <source>
        <dbReference type="ARBA" id="ARBA00023136"/>
    </source>
</evidence>
<dbReference type="EMBL" id="BA000011">
    <property type="protein sequence ID" value="BAB60575.1"/>
    <property type="molecule type" value="Genomic_DNA"/>
</dbReference>
<dbReference type="KEGG" id="tvo:TVG1479283"/>
<reference evidence="8 9" key="1">
    <citation type="journal article" date="1999" name="Proc. Jpn. Acad.">
        <title>Determination of the complete genomic DNA sequence of Thermoplasma volvanium GSS1.</title>
        <authorList>
            <person name="Kawashima T."/>
            <person name="Yamamoto Y."/>
            <person name="Aramaki H."/>
            <person name="Nunoshiba T."/>
            <person name="Kawamoto T."/>
            <person name="Watanabe K."/>
            <person name="Yamazaki M."/>
            <person name="Kanehori K."/>
            <person name="Amano N."/>
            <person name="Ohya Y."/>
            <person name="Makino K."/>
            <person name="Suzuki M."/>
        </authorList>
    </citation>
    <scope>NUCLEOTIDE SEQUENCE [LARGE SCALE GENOMIC DNA]</scope>
    <source>
        <strain evidence="9">ATCC 51530 / DSM 4299 / JCM 9571 / NBRC 15438 / GSS1</strain>
    </source>
</reference>
<dbReference type="PANTHER" id="PTHR23513">
    <property type="entry name" value="INTEGRAL MEMBRANE EFFLUX PROTEIN-RELATED"/>
    <property type="match status" value="1"/>
</dbReference>
<dbReference type="Proteomes" id="UP000001017">
    <property type="component" value="Chromosome"/>
</dbReference>
<evidence type="ECO:0000259" key="7">
    <source>
        <dbReference type="PROSITE" id="PS50850"/>
    </source>
</evidence>
<feature type="transmembrane region" description="Helical" evidence="6">
    <location>
        <begin position="175"/>
        <end position="192"/>
    </location>
</feature>
<feature type="transmembrane region" description="Helical" evidence="6">
    <location>
        <begin position="254"/>
        <end position="274"/>
    </location>
</feature>
<dbReference type="AlphaFoldDB" id="Q978I2"/>
<feature type="transmembrane region" description="Helical" evidence="6">
    <location>
        <begin position="21"/>
        <end position="42"/>
    </location>
</feature>
<evidence type="ECO:0000256" key="6">
    <source>
        <dbReference type="SAM" id="Phobius"/>
    </source>
</evidence>
<keyword evidence="2" id="KW-1003">Cell membrane</keyword>
<comment type="subcellular location">
    <subcellularLocation>
        <location evidence="1">Cell membrane</location>
        <topology evidence="1">Multi-pass membrane protein</topology>
    </subcellularLocation>
</comment>
<dbReference type="SUPFAM" id="SSF103473">
    <property type="entry name" value="MFS general substrate transporter"/>
    <property type="match status" value="1"/>
</dbReference>
<dbReference type="PANTHER" id="PTHR23513:SF6">
    <property type="entry name" value="MAJOR FACILITATOR SUPERFAMILY ASSOCIATED DOMAIN-CONTAINING PROTEIN"/>
    <property type="match status" value="1"/>
</dbReference>
<dbReference type="GO" id="GO:0022857">
    <property type="term" value="F:transmembrane transporter activity"/>
    <property type="evidence" value="ECO:0007669"/>
    <property type="project" value="InterPro"/>
</dbReference>
<feature type="transmembrane region" description="Helical" evidence="6">
    <location>
        <begin position="107"/>
        <end position="127"/>
    </location>
</feature>
<reference evidence="8 9" key="2">
    <citation type="journal article" date="2000" name="Proc. Natl. Acad. Sci. U.S.A.">
        <title>Archaeal adaptation to higher temperatures revealed by genomic sequence of Thermoplasma volcanium.</title>
        <authorList>
            <person name="Kawashima T."/>
            <person name="Amano N."/>
            <person name="Koike H."/>
            <person name="Makino S."/>
            <person name="Higuchi S."/>
            <person name="Kawashima-Ohya Y."/>
            <person name="Watanabe K."/>
            <person name="Yamazaki M."/>
            <person name="Kanehori K."/>
            <person name="Kawamoto T."/>
            <person name="Nunoshiba T."/>
            <person name="Yamamoto Y."/>
            <person name="Aramaki H."/>
            <person name="Makino K."/>
            <person name="Suzuki M."/>
        </authorList>
    </citation>
    <scope>NUCLEOTIDE SEQUENCE [LARGE SCALE GENOMIC DNA]</scope>
    <source>
        <strain evidence="9">ATCC 51530 / DSM 4299 / JCM 9571 / NBRC 15438 / GSS1</strain>
    </source>
</reference>
<dbReference type="PaxDb" id="273116-14325672"/>
<dbReference type="GO" id="GO:0005886">
    <property type="term" value="C:plasma membrane"/>
    <property type="evidence" value="ECO:0007669"/>
    <property type="project" value="UniProtKB-SubCell"/>
</dbReference>
<feature type="transmembrane region" description="Helical" evidence="6">
    <location>
        <begin position="79"/>
        <end position="101"/>
    </location>
</feature>
<organism evidence="8 9">
    <name type="scientific">Thermoplasma volcanium (strain ATCC 51530 / DSM 4299 / JCM 9571 / NBRC 15438 / GSS1)</name>
    <dbReference type="NCBI Taxonomy" id="273116"/>
    <lineage>
        <taxon>Archaea</taxon>
        <taxon>Methanobacteriati</taxon>
        <taxon>Thermoplasmatota</taxon>
        <taxon>Thermoplasmata</taxon>
        <taxon>Thermoplasmatales</taxon>
        <taxon>Thermoplasmataceae</taxon>
        <taxon>Thermoplasma</taxon>
    </lineage>
</organism>
<feature type="transmembrane region" description="Helical" evidence="6">
    <location>
        <begin position="313"/>
        <end position="334"/>
    </location>
</feature>
<gene>
    <name evidence="8" type="ORF">TVG1479283</name>
</gene>
<dbReference type="PROSITE" id="PS50850">
    <property type="entry name" value="MFS"/>
    <property type="match status" value="1"/>
</dbReference>
<feature type="transmembrane region" description="Helical" evidence="6">
    <location>
        <begin position="374"/>
        <end position="397"/>
    </location>
</feature>
<sequence length="399" mass="43556">MYNLKSNNSGNKNFKFLVSSVWFSHTAFSAYNLIVIWVVLFITKKPLLAGFSDSLLTLPLMISVLVGAYVDKSKRKKTLAFISSLFRVVLVIIIMISIQFWPSIDVIITIYAATFLIGFTSDVVDSVRATWTKAFLGDKHYKKGSSEMSSVIMASQGVGFIISGILIALGFEASFLIIGLFFALSSVPLIMIKYTAYGTSKSIHTGVAEALTLLRKDKRLAEIIAINFVSNFSIGVAAILYISLMQEGYRLPAMYVSLIFGVIVLGMVFGSISASKISGKVGRINLLVFIVLGVSFVSISLIHSVYVLVLPSFLAGLSIGIESSVLSTLSMRIVPHEMMARIQGSMNTFGMAASALSSLIGGLLYQLFGPSYSFLMVGLIIISADFVFLAFRSLYYLQY</sequence>
<feature type="transmembrane region" description="Helical" evidence="6">
    <location>
        <begin position="286"/>
        <end position="307"/>
    </location>
</feature>
<feature type="domain" description="Major facilitator superfamily (MFS) profile" evidence="7">
    <location>
        <begin position="219"/>
        <end position="399"/>
    </location>
</feature>
<evidence type="ECO:0000313" key="9">
    <source>
        <dbReference type="Proteomes" id="UP000001017"/>
    </source>
</evidence>
<dbReference type="GeneID" id="1442123"/>
<dbReference type="eggNOG" id="arCOG00135">
    <property type="taxonomic scope" value="Archaea"/>
</dbReference>
<dbReference type="Gene3D" id="1.20.1250.20">
    <property type="entry name" value="MFS general substrate transporter like domains"/>
    <property type="match status" value="2"/>
</dbReference>
<dbReference type="STRING" id="273116.gene:9382244"/>
<feature type="transmembrane region" description="Helical" evidence="6">
    <location>
        <begin position="223"/>
        <end position="242"/>
    </location>
</feature>
<dbReference type="PhylomeDB" id="Q978I2"/>
<dbReference type="RefSeq" id="WP_010917665.1">
    <property type="nucleotide sequence ID" value="NC_002689.2"/>
</dbReference>
<evidence type="ECO:0000313" key="8">
    <source>
        <dbReference type="EMBL" id="BAB60575.1"/>
    </source>
</evidence>
<evidence type="ECO:0000256" key="1">
    <source>
        <dbReference type="ARBA" id="ARBA00004651"/>
    </source>
</evidence>
<protein>
    <recommendedName>
        <fullName evidence="7">Major facilitator superfamily (MFS) profile domain-containing protein</fullName>
    </recommendedName>
</protein>
<keyword evidence="3 6" id="KW-0812">Transmembrane</keyword>
<feature type="transmembrane region" description="Helical" evidence="6">
    <location>
        <begin position="48"/>
        <end position="70"/>
    </location>
</feature>
<keyword evidence="5 6" id="KW-0472">Membrane</keyword>
<dbReference type="InterPro" id="IPR011701">
    <property type="entry name" value="MFS"/>
</dbReference>
<name>Q978I2_THEVO</name>
<dbReference type="InterPro" id="IPR020846">
    <property type="entry name" value="MFS_dom"/>
</dbReference>
<dbReference type="OrthoDB" id="57098at2157"/>